<dbReference type="SUPFAM" id="SSF46689">
    <property type="entry name" value="Homeodomain-like"/>
    <property type="match status" value="1"/>
</dbReference>
<dbReference type="InterPro" id="IPR020449">
    <property type="entry name" value="Tscrpt_reg_AraC-type_HTH"/>
</dbReference>
<keyword evidence="6" id="KW-1185">Reference proteome</keyword>
<evidence type="ECO:0000313" key="5">
    <source>
        <dbReference type="EMBL" id="MDQ8209014.1"/>
    </source>
</evidence>
<organism evidence="5 6">
    <name type="scientific">Thalassobacterium maritimum</name>
    <dbReference type="NCBI Taxonomy" id="3041265"/>
    <lineage>
        <taxon>Bacteria</taxon>
        <taxon>Pseudomonadati</taxon>
        <taxon>Verrucomicrobiota</taxon>
        <taxon>Opitutia</taxon>
        <taxon>Puniceicoccales</taxon>
        <taxon>Coraliomargaritaceae</taxon>
        <taxon>Thalassobacterium</taxon>
    </lineage>
</organism>
<evidence type="ECO:0000259" key="4">
    <source>
        <dbReference type="PROSITE" id="PS01124"/>
    </source>
</evidence>
<dbReference type="PANTHER" id="PTHR43280">
    <property type="entry name" value="ARAC-FAMILY TRANSCRIPTIONAL REGULATOR"/>
    <property type="match status" value="1"/>
</dbReference>
<gene>
    <name evidence="5" type="ORF">QEH52_15925</name>
</gene>
<dbReference type="InterPro" id="IPR003313">
    <property type="entry name" value="AraC-bd"/>
</dbReference>
<dbReference type="EMBL" id="JARXHW010000048">
    <property type="protein sequence ID" value="MDQ8209014.1"/>
    <property type="molecule type" value="Genomic_DNA"/>
</dbReference>
<sequence length="255" mass="28684">MPAAPNIPLGVRSVGRDELLKGVSIVSCHKNFTQLFWSVAGAGSFLREGRWYEQTPGSIFCYEPDSIHELTVKSDKWCYCWISFDHKHALNWLRDFDIKPGTQDMGACPESLFIEIADALQGCTLEGECRAAQLAYSLLLKASQQTHSSRPESLPSRFKALLDQRFTDPNLSLNTLSEELGVHRSTLTRQFSATYGMKPSSYLHNQRVQRGLNLLRSNKNQIQEIAHAAGFQDPNYFARAVRKATGLSPKEFQLS</sequence>
<dbReference type="PRINTS" id="PR00032">
    <property type="entry name" value="HTHARAC"/>
</dbReference>
<dbReference type="InterPro" id="IPR018060">
    <property type="entry name" value="HTH_AraC"/>
</dbReference>
<accession>A0ABU1AXW7</accession>
<dbReference type="PROSITE" id="PS01124">
    <property type="entry name" value="HTH_ARAC_FAMILY_2"/>
    <property type="match status" value="1"/>
</dbReference>
<dbReference type="Gene3D" id="2.60.120.280">
    <property type="entry name" value="Regulatory protein AraC"/>
    <property type="match status" value="1"/>
</dbReference>
<evidence type="ECO:0000256" key="2">
    <source>
        <dbReference type="ARBA" id="ARBA00023125"/>
    </source>
</evidence>
<proteinExistence type="predicted"/>
<dbReference type="InterPro" id="IPR037923">
    <property type="entry name" value="HTH-like"/>
</dbReference>
<dbReference type="InterPro" id="IPR009057">
    <property type="entry name" value="Homeodomain-like_sf"/>
</dbReference>
<protein>
    <submittedName>
        <fullName evidence="5">AraC family transcriptional regulator</fullName>
    </submittedName>
</protein>
<dbReference type="Pfam" id="PF02311">
    <property type="entry name" value="AraC_binding"/>
    <property type="match status" value="1"/>
</dbReference>
<dbReference type="InterPro" id="IPR018062">
    <property type="entry name" value="HTH_AraC-typ_CS"/>
</dbReference>
<keyword evidence="3" id="KW-0804">Transcription</keyword>
<keyword evidence="1" id="KW-0805">Transcription regulation</keyword>
<evidence type="ECO:0000256" key="3">
    <source>
        <dbReference type="ARBA" id="ARBA00023163"/>
    </source>
</evidence>
<evidence type="ECO:0000256" key="1">
    <source>
        <dbReference type="ARBA" id="ARBA00023015"/>
    </source>
</evidence>
<dbReference type="PROSITE" id="PS00041">
    <property type="entry name" value="HTH_ARAC_FAMILY_1"/>
    <property type="match status" value="1"/>
</dbReference>
<dbReference type="Proteomes" id="UP001225316">
    <property type="component" value="Unassembled WGS sequence"/>
</dbReference>
<comment type="caution">
    <text evidence="5">The sequence shown here is derived from an EMBL/GenBank/DDBJ whole genome shotgun (WGS) entry which is preliminary data.</text>
</comment>
<dbReference type="RefSeq" id="WP_308951776.1">
    <property type="nucleotide sequence ID" value="NZ_JARXHW010000048.1"/>
</dbReference>
<dbReference type="SMART" id="SM00342">
    <property type="entry name" value="HTH_ARAC"/>
    <property type="match status" value="1"/>
</dbReference>
<name>A0ABU1AXW7_9BACT</name>
<reference evidence="5 6" key="1">
    <citation type="submission" date="2023-04" db="EMBL/GenBank/DDBJ databases">
        <title>A novel bacteria isolated from coastal sediment.</title>
        <authorList>
            <person name="Liu X.-J."/>
            <person name="Du Z.-J."/>
        </authorList>
    </citation>
    <scope>NUCLEOTIDE SEQUENCE [LARGE SCALE GENOMIC DNA]</scope>
    <source>
        <strain evidence="5 6">SDUM461003</strain>
    </source>
</reference>
<dbReference type="Gene3D" id="1.10.10.60">
    <property type="entry name" value="Homeodomain-like"/>
    <property type="match status" value="1"/>
</dbReference>
<feature type="domain" description="HTH araC/xylS-type" evidence="4">
    <location>
        <begin position="156"/>
        <end position="255"/>
    </location>
</feature>
<dbReference type="PANTHER" id="PTHR43280:SF2">
    <property type="entry name" value="HTH-TYPE TRANSCRIPTIONAL REGULATOR EXSA"/>
    <property type="match status" value="1"/>
</dbReference>
<evidence type="ECO:0000313" key="6">
    <source>
        <dbReference type="Proteomes" id="UP001225316"/>
    </source>
</evidence>
<keyword evidence="2" id="KW-0238">DNA-binding</keyword>
<dbReference type="Pfam" id="PF12833">
    <property type="entry name" value="HTH_18"/>
    <property type="match status" value="1"/>
</dbReference>
<dbReference type="SUPFAM" id="SSF51215">
    <property type="entry name" value="Regulatory protein AraC"/>
    <property type="match status" value="1"/>
</dbReference>